<feature type="compositionally biased region" description="Basic and acidic residues" evidence="5">
    <location>
        <begin position="39"/>
        <end position="53"/>
    </location>
</feature>
<name>A0A1V6NS32_PENPO</name>
<protein>
    <recommendedName>
        <fullName evidence="7">Major facilitator superfamily (MFS) profile domain-containing protein</fullName>
    </recommendedName>
</protein>
<evidence type="ECO:0000313" key="8">
    <source>
        <dbReference type="EMBL" id="OQD67558.1"/>
    </source>
</evidence>
<dbReference type="InterPro" id="IPR020846">
    <property type="entry name" value="MFS_dom"/>
</dbReference>
<reference evidence="9" key="1">
    <citation type="journal article" date="2017" name="Nat. Microbiol.">
        <title>Global analysis of biosynthetic gene clusters reveals vast potential of secondary metabolite production in Penicillium species.</title>
        <authorList>
            <person name="Nielsen J.C."/>
            <person name="Grijseels S."/>
            <person name="Prigent S."/>
            <person name="Ji B."/>
            <person name="Dainat J."/>
            <person name="Nielsen K.F."/>
            <person name="Frisvad J.C."/>
            <person name="Workman M."/>
            <person name="Nielsen J."/>
        </authorList>
    </citation>
    <scope>NUCLEOTIDE SEQUENCE [LARGE SCALE GENOMIC DNA]</scope>
    <source>
        <strain evidence="9">IBT 4502</strain>
    </source>
</reference>
<feature type="domain" description="Major facilitator superfamily (MFS) profile" evidence="7">
    <location>
        <begin position="78"/>
        <end position="568"/>
    </location>
</feature>
<feature type="compositionally biased region" description="Pro residues" evidence="5">
    <location>
        <begin position="1"/>
        <end position="11"/>
    </location>
</feature>
<dbReference type="Gene3D" id="1.20.1250.20">
    <property type="entry name" value="MFS general substrate transporter like domains"/>
    <property type="match status" value="2"/>
</dbReference>
<feature type="transmembrane region" description="Helical" evidence="6">
    <location>
        <begin position="368"/>
        <end position="390"/>
    </location>
</feature>
<feature type="transmembrane region" description="Helical" evidence="6">
    <location>
        <begin position="542"/>
        <end position="563"/>
    </location>
</feature>
<keyword evidence="3 6" id="KW-1133">Transmembrane helix</keyword>
<evidence type="ECO:0000256" key="4">
    <source>
        <dbReference type="ARBA" id="ARBA00023136"/>
    </source>
</evidence>
<dbReference type="AlphaFoldDB" id="A0A1V6NS32"/>
<dbReference type="InterPro" id="IPR036259">
    <property type="entry name" value="MFS_trans_sf"/>
</dbReference>
<gene>
    <name evidence="8" type="ORF">PENPOL_c003G04236</name>
</gene>
<keyword evidence="2 6" id="KW-0812">Transmembrane</keyword>
<evidence type="ECO:0000256" key="3">
    <source>
        <dbReference type="ARBA" id="ARBA00022989"/>
    </source>
</evidence>
<feature type="transmembrane region" description="Helical" evidence="6">
    <location>
        <begin position="303"/>
        <end position="321"/>
    </location>
</feature>
<dbReference type="Proteomes" id="UP000191408">
    <property type="component" value="Unassembled WGS sequence"/>
</dbReference>
<feature type="transmembrane region" description="Helical" evidence="6">
    <location>
        <begin position="144"/>
        <end position="170"/>
    </location>
</feature>
<dbReference type="PANTHER" id="PTHR23501:SF198">
    <property type="entry name" value="AZOLE RESISTANCE PROTEIN 1-RELATED"/>
    <property type="match status" value="1"/>
</dbReference>
<feature type="region of interest" description="Disordered" evidence="5">
    <location>
        <begin position="1"/>
        <end position="57"/>
    </location>
</feature>
<evidence type="ECO:0000313" key="9">
    <source>
        <dbReference type="Proteomes" id="UP000191408"/>
    </source>
</evidence>
<comment type="caution">
    <text evidence="8">The sequence shown here is derived from an EMBL/GenBank/DDBJ whole genome shotgun (WGS) entry which is preliminary data.</text>
</comment>
<evidence type="ECO:0000256" key="2">
    <source>
        <dbReference type="ARBA" id="ARBA00022692"/>
    </source>
</evidence>
<evidence type="ECO:0000259" key="7">
    <source>
        <dbReference type="PROSITE" id="PS50850"/>
    </source>
</evidence>
<keyword evidence="4 6" id="KW-0472">Membrane</keyword>
<proteinExistence type="predicted"/>
<sequence>MPPSSPLPQPHMGPETSPPTEGRTLDQRMAKVGPYRSPDAPERNDSRKDHDPADYPEIDNIDRAQEQTFLTGSRLHLVSTAFGIANIMVALDSSIIATALPTISSNLGSTNDIGWYGSSYLLAQMASQPIWGKIYTCFEPKRTYLLSLVMFAVGSILCAVSPISACLILGRSVTGLAASGLLAGSLSIFGQVVPLRQRLQGMALMVSISNIASMMGSTIGGIITDSILTWWFCFWINMPLVIGCAVVVALVLERKPHPDQGLPLSDKLQRIDLFSFLLLLSSLTCLFLGFGWGGLSVSWSNPKAWGCLLGFALLGIVLVVVQAYKGDKAVINLKFMRQRTIVVCYLFSFFYGLAISTHQWLLPTYLQGIHYTSAALSGVICLAFSVPMTIFSLSTGFFTTRFGYYIPFMWVGSVVYVVGSVLLFRLDAESSPGHYVGYQILAGAGCGMAIQVTFIAVQVVVSPHDMAHACNMEVLFRQLGSSIAISLAENIFLTSVNSPLAKIAPGESSSILTTGIRAFVQIAKKLPSDEQVEVKTLLDYGISQAFILPLVATSAAAIASWAIEWRKIEEDREAPVLMEMS</sequence>
<dbReference type="GO" id="GO:0005886">
    <property type="term" value="C:plasma membrane"/>
    <property type="evidence" value="ECO:0007669"/>
    <property type="project" value="TreeGrafter"/>
</dbReference>
<feature type="transmembrane region" description="Helical" evidence="6">
    <location>
        <begin position="202"/>
        <end position="223"/>
    </location>
</feature>
<dbReference type="PANTHER" id="PTHR23501">
    <property type="entry name" value="MAJOR FACILITATOR SUPERFAMILY"/>
    <property type="match status" value="1"/>
</dbReference>
<accession>A0A1V6NS32</accession>
<dbReference type="OrthoDB" id="10021397at2759"/>
<dbReference type="SUPFAM" id="SSF103473">
    <property type="entry name" value="MFS general substrate transporter"/>
    <property type="match status" value="1"/>
</dbReference>
<dbReference type="EMBL" id="MDYM01000003">
    <property type="protein sequence ID" value="OQD67558.1"/>
    <property type="molecule type" value="Genomic_DNA"/>
</dbReference>
<comment type="subcellular location">
    <subcellularLocation>
        <location evidence="1">Membrane</location>
        <topology evidence="1">Multi-pass membrane protein</topology>
    </subcellularLocation>
</comment>
<evidence type="ECO:0000256" key="1">
    <source>
        <dbReference type="ARBA" id="ARBA00004141"/>
    </source>
</evidence>
<feature type="transmembrane region" description="Helical" evidence="6">
    <location>
        <begin position="176"/>
        <end position="195"/>
    </location>
</feature>
<feature type="transmembrane region" description="Helical" evidence="6">
    <location>
        <begin position="229"/>
        <end position="252"/>
    </location>
</feature>
<feature type="transmembrane region" description="Helical" evidence="6">
    <location>
        <begin position="342"/>
        <end position="362"/>
    </location>
</feature>
<dbReference type="GO" id="GO:0022857">
    <property type="term" value="F:transmembrane transporter activity"/>
    <property type="evidence" value="ECO:0007669"/>
    <property type="project" value="InterPro"/>
</dbReference>
<feature type="transmembrane region" description="Helical" evidence="6">
    <location>
        <begin position="402"/>
        <end position="424"/>
    </location>
</feature>
<dbReference type="Pfam" id="PF07690">
    <property type="entry name" value="MFS_1"/>
    <property type="match status" value="1"/>
</dbReference>
<keyword evidence="9" id="KW-1185">Reference proteome</keyword>
<feature type="transmembrane region" description="Helical" evidence="6">
    <location>
        <begin position="273"/>
        <end position="297"/>
    </location>
</feature>
<feature type="transmembrane region" description="Helical" evidence="6">
    <location>
        <begin position="77"/>
        <end position="101"/>
    </location>
</feature>
<feature type="transmembrane region" description="Helical" evidence="6">
    <location>
        <begin position="474"/>
        <end position="493"/>
    </location>
</feature>
<dbReference type="CDD" id="cd17502">
    <property type="entry name" value="MFS_Azr1_MDR_like"/>
    <property type="match status" value="1"/>
</dbReference>
<feature type="transmembrane region" description="Helical" evidence="6">
    <location>
        <begin position="436"/>
        <end position="462"/>
    </location>
</feature>
<evidence type="ECO:0000256" key="6">
    <source>
        <dbReference type="SAM" id="Phobius"/>
    </source>
</evidence>
<organism evidence="8 9">
    <name type="scientific">Penicillium polonicum</name>
    <dbReference type="NCBI Taxonomy" id="60169"/>
    <lineage>
        <taxon>Eukaryota</taxon>
        <taxon>Fungi</taxon>
        <taxon>Dikarya</taxon>
        <taxon>Ascomycota</taxon>
        <taxon>Pezizomycotina</taxon>
        <taxon>Eurotiomycetes</taxon>
        <taxon>Eurotiomycetidae</taxon>
        <taxon>Eurotiales</taxon>
        <taxon>Aspergillaceae</taxon>
        <taxon>Penicillium</taxon>
    </lineage>
</organism>
<dbReference type="PROSITE" id="PS50850">
    <property type="entry name" value="MFS"/>
    <property type="match status" value="1"/>
</dbReference>
<evidence type="ECO:0000256" key="5">
    <source>
        <dbReference type="SAM" id="MobiDB-lite"/>
    </source>
</evidence>
<dbReference type="InterPro" id="IPR011701">
    <property type="entry name" value="MFS"/>
</dbReference>